<evidence type="ECO:0000313" key="2">
    <source>
        <dbReference type="EMBL" id="KZV46210.1"/>
    </source>
</evidence>
<proteinExistence type="predicted"/>
<evidence type="ECO:0000313" key="3">
    <source>
        <dbReference type="Proteomes" id="UP000250235"/>
    </source>
</evidence>
<accession>A0A2Z7CGQ3</accession>
<sequence length="140" mass="15932">MVFGAQINDVRKEVQVQKAVLSQELTSFRLETQEGLNTLRAQLSEIISYINRGRDDKREKRSSRGPKPKDRSRPSGGVSILFVPSSLKSFPILIEGVMTKGRREVVEVQSLKTEADLVEVEVVEAEVNHRRREEVVRTEE</sequence>
<dbReference type="EMBL" id="KQ995690">
    <property type="protein sequence ID" value="KZV46210.1"/>
    <property type="molecule type" value="Genomic_DNA"/>
</dbReference>
<feature type="region of interest" description="Disordered" evidence="1">
    <location>
        <begin position="52"/>
        <end position="78"/>
    </location>
</feature>
<protein>
    <submittedName>
        <fullName evidence="2">Protein GRIP</fullName>
    </submittedName>
</protein>
<reference evidence="2 3" key="1">
    <citation type="journal article" date="2015" name="Proc. Natl. Acad. Sci. U.S.A.">
        <title>The resurrection genome of Boea hygrometrica: A blueprint for survival of dehydration.</title>
        <authorList>
            <person name="Xiao L."/>
            <person name="Yang G."/>
            <person name="Zhang L."/>
            <person name="Yang X."/>
            <person name="Zhao S."/>
            <person name="Ji Z."/>
            <person name="Zhou Q."/>
            <person name="Hu M."/>
            <person name="Wang Y."/>
            <person name="Chen M."/>
            <person name="Xu Y."/>
            <person name="Jin H."/>
            <person name="Xiao X."/>
            <person name="Hu G."/>
            <person name="Bao F."/>
            <person name="Hu Y."/>
            <person name="Wan P."/>
            <person name="Li L."/>
            <person name="Deng X."/>
            <person name="Kuang T."/>
            <person name="Xiang C."/>
            <person name="Zhu J.K."/>
            <person name="Oliver M.J."/>
            <person name="He Y."/>
        </authorList>
    </citation>
    <scope>NUCLEOTIDE SEQUENCE [LARGE SCALE GENOMIC DNA]</scope>
    <source>
        <strain evidence="3">cv. XS01</strain>
    </source>
</reference>
<name>A0A2Z7CGQ3_9LAMI</name>
<evidence type="ECO:0000256" key="1">
    <source>
        <dbReference type="SAM" id="MobiDB-lite"/>
    </source>
</evidence>
<dbReference type="AlphaFoldDB" id="A0A2Z7CGQ3"/>
<keyword evidence="3" id="KW-1185">Reference proteome</keyword>
<dbReference type="Proteomes" id="UP000250235">
    <property type="component" value="Unassembled WGS sequence"/>
</dbReference>
<gene>
    <name evidence="2" type="ORF">F511_28476</name>
</gene>
<organism evidence="2 3">
    <name type="scientific">Dorcoceras hygrometricum</name>
    <dbReference type="NCBI Taxonomy" id="472368"/>
    <lineage>
        <taxon>Eukaryota</taxon>
        <taxon>Viridiplantae</taxon>
        <taxon>Streptophyta</taxon>
        <taxon>Embryophyta</taxon>
        <taxon>Tracheophyta</taxon>
        <taxon>Spermatophyta</taxon>
        <taxon>Magnoliopsida</taxon>
        <taxon>eudicotyledons</taxon>
        <taxon>Gunneridae</taxon>
        <taxon>Pentapetalae</taxon>
        <taxon>asterids</taxon>
        <taxon>lamiids</taxon>
        <taxon>Lamiales</taxon>
        <taxon>Gesneriaceae</taxon>
        <taxon>Didymocarpoideae</taxon>
        <taxon>Trichosporeae</taxon>
        <taxon>Loxocarpinae</taxon>
        <taxon>Dorcoceras</taxon>
    </lineage>
</organism>